<accession>A0A843UKU7</accession>
<organism evidence="1 2">
    <name type="scientific">Colocasia esculenta</name>
    <name type="common">Wild taro</name>
    <name type="synonym">Arum esculentum</name>
    <dbReference type="NCBI Taxonomy" id="4460"/>
    <lineage>
        <taxon>Eukaryota</taxon>
        <taxon>Viridiplantae</taxon>
        <taxon>Streptophyta</taxon>
        <taxon>Embryophyta</taxon>
        <taxon>Tracheophyta</taxon>
        <taxon>Spermatophyta</taxon>
        <taxon>Magnoliopsida</taxon>
        <taxon>Liliopsida</taxon>
        <taxon>Araceae</taxon>
        <taxon>Aroideae</taxon>
        <taxon>Colocasieae</taxon>
        <taxon>Colocasia</taxon>
    </lineage>
</organism>
<dbReference type="EMBL" id="NMUH01000928">
    <property type="protein sequence ID" value="MQL86802.1"/>
    <property type="molecule type" value="Genomic_DNA"/>
</dbReference>
<evidence type="ECO:0000313" key="1">
    <source>
        <dbReference type="EMBL" id="MQL86802.1"/>
    </source>
</evidence>
<dbReference type="AlphaFoldDB" id="A0A843UKU7"/>
<keyword evidence="2" id="KW-1185">Reference proteome</keyword>
<dbReference type="Proteomes" id="UP000652761">
    <property type="component" value="Unassembled WGS sequence"/>
</dbReference>
<proteinExistence type="predicted"/>
<name>A0A843UKU7_COLES</name>
<sequence length="177" mass="19908">MLCLARGRCCAGFLGCFGVEACGLACSRHGEFARNGRNAVESLCGPFFMEVGRQMLGEFPTEPVTSEAHPYSPQVKARKRFRYHLPVQGRTAAVRARRMFLDRRPVQGRVVAVQGQYLQHCSLSRVVSCLLSSVVLRGMPQALVPSFSFVEIWLCKLVKYIYIYKMVCSFVFTRTVV</sequence>
<evidence type="ECO:0000313" key="2">
    <source>
        <dbReference type="Proteomes" id="UP000652761"/>
    </source>
</evidence>
<protein>
    <submittedName>
        <fullName evidence="1">Uncharacterized protein</fullName>
    </submittedName>
</protein>
<gene>
    <name evidence="1" type="ORF">Taro_019332</name>
</gene>
<comment type="caution">
    <text evidence="1">The sequence shown here is derived from an EMBL/GenBank/DDBJ whole genome shotgun (WGS) entry which is preliminary data.</text>
</comment>
<reference evidence="1" key="1">
    <citation type="submission" date="2017-07" db="EMBL/GenBank/DDBJ databases">
        <title>Taro Niue Genome Assembly and Annotation.</title>
        <authorList>
            <person name="Atibalentja N."/>
            <person name="Keating K."/>
            <person name="Fields C.J."/>
        </authorList>
    </citation>
    <scope>NUCLEOTIDE SEQUENCE</scope>
    <source>
        <strain evidence="1">Niue_2</strain>
        <tissue evidence="1">Leaf</tissue>
    </source>
</reference>